<gene>
    <name evidence="2" type="ORF">PVAP13_4KG268910</name>
</gene>
<protein>
    <submittedName>
        <fullName evidence="2">Uncharacterized protein</fullName>
    </submittedName>
</protein>
<keyword evidence="3" id="KW-1185">Reference proteome</keyword>
<keyword evidence="1" id="KW-1133">Transmembrane helix</keyword>
<organism evidence="2 3">
    <name type="scientific">Panicum virgatum</name>
    <name type="common">Blackwell switchgrass</name>
    <dbReference type="NCBI Taxonomy" id="38727"/>
    <lineage>
        <taxon>Eukaryota</taxon>
        <taxon>Viridiplantae</taxon>
        <taxon>Streptophyta</taxon>
        <taxon>Embryophyta</taxon>
        <taxon>Tracheophyta</taxon>
        <taxon>Spermatophyta</taxon>
        <taxon>Magnoliopsida</taxon>
        <taxon>Liliopsida</taxon>
        <taxon>Poales</taxon>
        <taxon>Poaceae</taxon>
        <taxon>PACMAD clade</taxon>
        <taxon>Panicoideae</taxon>
        <taxon>Panicodae</taxon>
        <taxon>Paniceae</taxon>
        <taxon>Panicinae</taxon>
        <taxon>Panicum</taxon>
        <taxon>Panicum sect. Hiantes</taxon>
    </lineage>
</organism>
<accession>A0A8T0TTJ9</accession>
<sequence length="76" mass="8259">MAAIDGKIASIIDDGIAKIKAEAVRENNNEPKPNWTMVLLTMAAGFIAGVECFRYAFLASNAKGRRTLHEGKSRHA</sequence>
<keyword evidence="1" id="KW-0472">Membrane</keyword>
<dbReference type="EMBL" id="CM029043">
    <property type="protein sequence ID" value="KAG2612303.1"/>
    <property type="molecule type" value="Genomic_DNA"/>
</dbReference>
<evidence type="ECO:0000313" key="2">
    <source>
        <dbReference type="EMBL" id="KAG2612303.1"/>
    </source>
</evidence>
<proteinExistence type="predicted"/>
<dbReference type="AlphaFoldDB" id="A0A8T0TTJ9"/>
<reference evidence="2" key="1">
    <citation type="submission" date="2020-05" db="EMBL/GenBank/DDBJ databases">
        <title>WGS assembly of Panicum virgatum.</title>
        <authorList>
            <person name="Lovell J.T."/>
            <person name="Jenkins J."/>
            <person name="Shu S."/>
            <person name="Juenger T.E."/>
            <person name="Schmutz J."/>
        </authorList>
    </citation>
    <scope>NUCLEOTIDE SEQUENCE</scope>
    <source>
        <strain evidence="2">AP13</strain>
    </source>
</reference>
<evidence type="ECO:0000256" key="1">
    <source>
        <dbReference type="SAM" id="Phobius"/>
    </source>
</evidence>
<keyword evidence="1" id="KW-0812">Transmembrane</keyword>
<dbReference type="Proteomes" id="UP000823388">
    <property type="component" value="Chromosome 4K"/>
</dbReference>
<name>A0A8T0TTJ9_PANVG</name>
<feature type="transmembrane region" description="Helical" evidence="1">
    <location>
        <begin position="35"/>
        <end position="57"/>
    </location>
</feature>
<evidence type="ECO:0000313" key="3">
    <source>
        <dbReference type="Proteomes" id="UP000823388"/>
    </source>
</evidence>
<comment type="caution">
    <text evidence="2">The sequence shown here is derived from an EMBL/GenBank/DDBJ whole genome shotgun (WGS) entry which is preliminary data.</text>
</comment>